<evidence type="ECO:0000256" key="1">
    <source>
        <dbReference type="SAM" id="MobiDB-lite"/>
    </source>
</evidence>
<proteinExistence type="predicted"/>
<evidence type="ECO:0000313" key="2">
    <source>
        <dbReference type="EMBL" id="MEK8088667.1"/>
    </source>
</evidence>
<reference evidence="2 3" key="1">
    <citation type="submission" date="2024-04" db="EMBL/GenBank/DDBJ databases">
        <authorList>
            <person name="Abashina T."/>
            <person name="Shaikin A."/>
        </authorList>
    </citation>
    <scope>NUCLEOTIDE SEQUENCE [LARGE SCALE GENOMIC DNA]</scope>
    <source>
        <strain evidence="2 3">AAFK</strain>
    </source>
</reference>
<keyword evidence="3" id="KW-1185">Reference proteome</keyword>
<comment type="caution">
    <text evidence="2">The sequence shown here is derived from an EMBL/GenBank/DDBJ whole genome shotgun (WGS) entry which is preliminary data.</text>
</comment>
<evidence type="ECO:0000313" key="3">
    <source>
        <dbReference type="Proteomes" id="UP001446205"/>
    </source>
</evidence>
<dbReference type="Proteomes" id="UP001446205">
    <property type="component" value="Unassembled WGS sequence"/>
</dbReference>
<sequence>MRTTLDIENDVLAAARELARQQNVAVGTVISRLVREALSGNRQAGEDAPPSVTGFRPFPSRGSIVTNDQVDALRDEEGL</sequence>
<accession>A0ABU9D540</accession>
<organism evidence="2 3">
    <name type="scientific">Thermithiobacillus plumbiphilus</name>
    <dbReference type="NCBI Taxonomy" id="1729899"/>
    <lineage>
        <taxon>Bacteria</taxon>
        <taxon>Pseudomonadati</taxon>
        <taxon>Pseudomonadota</taxon>
        <taxon>Acidithiobacillia</taxon>
        <taxon>Acidithiobacillales</taxon>
        <taxon>Thermithiobacillaceae</taxon>
        <taxon>Thermithiobacillus</taxon>
    </lineage>
</organism>
<dbReference type="RefSeq" id="WP_341369733.1">
    <property type="nucleotide sequence ID" value="NZ_JBBPCO010000002.1"/>
</dbReference>
<evidence type="ECO:0008006" key="4">
    <source>
        <dbReference type="Google" id="ProtNLM"/>
    </source>
</evidence>
<name>A0ABU9D540_9PROT</name>
<feature type="region of interest" description="Disordered" evidence="1">
    <location>
        <begin position="41"/>
        <end position="79"/>
    </location>
</feature>
<protein>
    <recommendedName>
        <fullName evidence="4">Antitoxin</fullName>
    </recommendedName>
</protein>
<dbReference type="EMBL" id="JBBPCO010000002">
    <property type="protein sequence ID" value="MEK8088667.1"/>
    <property type="molecule type" value="Genomic_DNA"/>
</dbReference>
<gene>
    <name evidence="2" type="ORF">WOB96_02705</name>
</gene>